<proteinExistence type="predicted"/>
<dbReference type="AlphaFoldDB" id="A0A834HJJ5"/>
<name>A0A834HJJ5_RHYFE</name>
<evidence type="ECO:0000313" key="2">
    <source>
        <dbReference type="Proteomes" id="UP000625711"/>
    </source>
</evidence>
<dbReference type="Proteomes" id="UP000625711">
    <property type="component" value="Unassembled WGS sequence"/>
</dbReference>
<gene>
    <name evidence="1" type="ORF">GWI33_002614</name>
</gene>
<protein>
    <submittedName>
        <fullName evidence="1">Uncharacterized protein</fullName>
    </submittedName>
</protein>
<evidence type="ECO:0000313" key="1">
    <source>
        <dbReference type="EMBL" id="KAF7263387.1"/>
    </source>
</evidence>
<sequence length="105" mass="12064">ISGKEGWEYCNNKNNVSTWLLSHCVRRATTPTKEYSEFTALQPPLFISSHKLFPRTTHYRLPGRSTDTASSKRYSRTVAEKNKTTPWSSAVLRRWKLDAVCETPS</sequence>
<reference evidence="1" key="1">
    <citation type="submission" date="2020-08" db="EMBL/GenBank/DDBJ databases">
        <title>Genome sequencing and assembly of the red palm weevil Rhynchophorus ferrugineus.</title>
        <authorList>
            <person name="Dias G.B."/>
            <person name="Bergman C.M."/>
            <person name="Manee M."/>
        </authorList>
    </citation>
    <scope>NUCLEOTIDE SEQUENCE</scope>
    <source>
        <strain evidence="1">AA-2017</strain>
        <tissue evidence="1">Whole larva</tissue>
    </source>
</reference>
<organism evidence="1 2">
    <name type="scientific">Rhynchophorus ferrugineus</name>
    <name type="common">Red palm weevil</name>
    <name type="synonym">Curculio ferrugineus</name>
    <dbReference type="NCBI Taxonomy" id="354439"/>
    <lineage>
        <taxon>Eukaryota</taxon>
        <taxon>Metazoa</taxon>
        <taxon>Ecdysozoa</taxon>
        <taxon>Arthropoda</taxon>
        <taxon>Hexapoda</taxon>
        <taxon>Insecta</taxon>
        <taxon>Pterygota</taxon>
        <taxon>Neoptera</taxon>
        <taxon>Endopterygota</taxon>
        <taxon>Coleoptera</taxon>
        <taxon>Polyphaga</taxon>
        <taxon>Cucujiformia</taxon>
        <taxon>Curculionidae</taxon>
        <taxon>Dryophthorinae</taxon>
        <taxon>Rhynchophorus</taxon>
    </lineage>
</organism>
<accession>A0A834HJJ5</accession>
<dbReference type="EMBL" id="JAACXV010021860">
    <property type="protein sequence ID" value="KAF7263387.1"/>
    <property type="molecule type" value="Genomic_DNA"/>
</dbReference>
<feature type="non-terminal residue" evidence="1">
    <location>
        <position position="1"/>
    </location>
</feature>
<comment type="caution">
    <text evidence="1">The sequence shown here is derived from an EMBL/GenBank/DDBJ whole genome shotgun (WGS) entry which is preliminary data.</text>
</comment>
<keyword evidence="2" id="KW-1185">Reference proteome</keyword>